<dbReference type="EMBL" id="LT630450">
    <property type="protein sequence ID" value="SFV72634.1"/>
    <property type="molecule type" value="Genomic_DNA"/>
</dbReference>
<dbReference type="Proteomes" id="UP000186323">
    <property type="component" value="Chromosome I"/>
</dbReference>
<keyword evidence="2" id="KW-1185">Reference proteome</keyword>
<accession>A0A1K1LD63</accession>
<gene>
    <name evidence="1" type="ORF">DESPIGER_0758</name>
</gene>
<proteinExistence type="predicted"/>
<organism evidence="1 2">
    <name type="scientific">Desulfovibrio piger</name>
    <dbReference type="NCBI Taxonomy" id="901"/>
    <lineage>
        <taxon>Bacteria</taxon>
        <taxon>Pseudomonadati</taxon>
        <taxon>Thermodesulfobacteriota</taxon>
        <taxon>Desulfovibrionia</taxon>
        <taxon>Desulfovibrionales</taxon>
        <taxon>Desulfovibrionaceae</taxon>
        <taxon>Desulfovibrio</taxon>
    </lineage>
</organism>
<evidence type="ECO:0008006" key="3">
    <source>
        <dbReference type="Google" id="ProtNLM"/>
    </source>
</evidence>
<protein>
    <recommendedName>
        <fullName evidence="3">Phage protein</fullName>
    </recommendedName>
</protein>
<evidence type="ECO:0000313" key="2">
    <source>
        <dbReference type="Proteomes" id="UP000186323"/>
    </source>
</evidence>
<dbReference type="Pfam" id="PF06892">
    <property type="entry name" value="Phage_CP76"/>
    <property type="match status" value="1"/>
</dbReference>
<dbReference type="AlphaFoldDB" id="A0A1K1LD63"/>
<reference evidence="2" key="1">
    <citation type="submission" date="2016-10" db="EMBL/GenBank/DDBJ databases">
        <authorList>
            <person name="Wegmann U."/>
        </authorList>
    </citation>
    <scope>NUCLEOTIDE SEQUENCE [LARGE SCALE GENOMIC DNA]</scope>
</reference>
<name>A0A1K1LD63_9BACT</name>
<dbReference type="OrthoDB" id="5463799at2"/>
<dbReference type="KEGG" id="dpg:DESPIGER_0758"/>
<dbReference type="InterPro" id="IPR009679">
    <property type="entry name" value="Phage_186_CII-like"/>
</dbReference>
<sequence length="177" mass="19552">MPDYPTMTATEAIRHAKDVSGMTAEEIAAAAGIRPAAVRRYLAMDSDDYFPGLDKIPALCRAMHNDVLLQWLQAQISSKKRVEQATSRAEVLTAAARAAASLGDVQRTLANTEGSGITPFRARELRSLLQDVVLDCQHLQDMLLELASASDITEAEPLFSLRQEPATTPWWKKIFQR</sequence>
<evidence type="ECO:0000313" key="1">
    <source>
        <dbReference type="EMBL" id="SFV72634.1"/>
    </source>
</evidence>
<dbReference type="RefSeq" id="WP_072333264.1">
    <property type="nucleotide sequence ID" value="NZ_LT630450.1"/>
</dbReference>
<dbReference type="GO" id="GO:0003677">
    <property type="term" value="F:DNA binding"/>
    <property type="evidence" value="ECO:0007669"/>
    <property type="project" value="InterPro"/>
</dbReference>